<reference evidence="1 2" key="2">
    <citation type="journal article" date="2022" name="Mol. Ecol. Resour.">
        <title>The genomes of chicory, endive, great burdock and yacon provide insights into Asteraceae paleo-polyploidization history and plant inulin production.</title>
        <authorList>
            <person name="Fan W."/>
            <person name="Wang S."/>
            <person name="Wang H."/>
            <person name="Wang A."/>
            <person name="Jiang F."/>
            <person name="Liu H."/>
            <person name="Zhao H."/>
            <person name="Xu D."/>
            <person name="Zhang Y."/>
        </authorList>
    </citation>
    <scope>NUCLEOTIDE SEQUENCE [LARGE SCALE GENOMIC DNA]</scope>
    <source>
        <strain evidence="2">cv. Yunnan</strain>
        <tissue evidence="1">Leaves</tissue>
    </source>
</reference>
<comment type="caution">
    <text evidence="1">The sequence shown here is derived from an EMBL/GenBank/DDBJ whole genome shotgun (WGS) entry which is preliminary data.</text>
</comment>
<name>A0ACB9BS93_9ASTR</name>
<evidence type="ECO:0000313" key="1">
    <source>
        <dbReference type="EMBL" id="KAI3724859.1"/>
    </source>
</evidence>
<accession>A0ACB9BS93</accession>
<gene>
    <name evidence="1" type="ORF">L1987_64626</name>
</gene>
<evidence type="ECO:0000313" key="2">
    <source>
        <dbReference type="Proteomes" id="UP001056120"/>
    </source>
</evidence>
<sequence length="463" mass="52688">MSSSDRFEISHHRFIYASSSCVKIMECQKMIGHTAYPIFYDVEPSEVRNQSGEFGEAFAKHVEKEILYQLYSGSKLSNLNLELVPYLEELHLEGCHQFIELCMPVECPNLKYLNISGSKLSNLNLALVPYLEELHLEGCHQFVELYMAVECPKLKYLNISGCKLSNLNLGLVPYLEELHLEGCHHFVELCMPVECPTLKYLYLGGSMLRNLNLGLAPYLEELHLEGCNEFVELHMPVECPRLKYLNISGSKLRNLNLGLTPNIESLDFKDCYRLQEIHAPVGCLKNLVYLNLSGCSRFAYFLFKKDYGLHGGPYTLAKLELTTQSLDLCPLHHKSNLPRFQFRCLYNEYPPLSSGNLEKLLSFGLCACTNLESFSASIYGLQQLGKLTLEGSIPEVPKDLYQLESLEELTLSMKKIKHLPDSICLLKHLRSLELKSCFLLELLPKDLGILECLEKLHLSDCIS</sequence>
<dbReference type="Proteomes" id="UP001056120">
    <property type="component" value="Linkage Group LG22"/>
</dbReference>
<organism evidence="1 2">
    <name type="scientific">Smallanthus sonchifolius</name>
    <dbReference type="NCBI Taxonomy" id="185202"/>
    <lineage>
        <taxon>Eukaryota</taxon>
        <taxon>Viridiplantae</taxon>
        <taxon>Streptophyta</taxon>
        <taxon>Embryophyta</taxon>
        <taxon>Tracheophyta</taxon>
        <taxon>Spermatophyta</taxon>
        <taxon>Magnoliopsida</taxon>
        <taxon>eudicotyledons</taxon>
        <taxon>Gunneridae</taxon>
        <taxon>Pentapetalae</taxon>
        <taxon>asterids</taxon>
        <taxon>campanulids</taxon>
        <taxon>Asterales</taxon>
        <taxon>Asteraceae</taxon>
        <taxon>Asteroideae</taxon>
        <taxon>Heliantheae alliance</taxon>
        <taxon>Millerieae</taxon>
        <taxon>Smallanthus</taxon>
    </lineage>
</organism>
<dbReference type="EMBL" id="CM042039">
    <property type="protein sequence ID" value="KAI3724859.1"/>
    <property type="molecule type" value="Genomic_DNA"/>
</dbReference>
<proteinExistence type="predicted"/>
<protein>
    <submittedName>
        <fullName evidence="1">Uncharacterized protein</fullName>
    </submittedName>
</protein>
<keyword evidence="2" id="KW-1185">Reference proteome</keyword>
<reference evidence="2" key="1">
    <citation type="journal article" date="2022" name="Mol. Ecol. Resour.">
        <title>The genomes of chicory, endive, great burdock and yacon provide insights into Asteraceae palaeo-polyploidization history and plant inulin production.</title>
        <authorList>
            <person name="Fan W."/>
            <person name="Wang S."/>
            <person name="Wang H."/>
            <person name="Wang A."/>
            <person name="Jiang F."/>
            <person name="Liu H."/>
            <person name="Zhao H."/>
            <person name="Xu D."/>
            <person name="Zhang Y."/>
        </authorList>
    </citation>
    <scope>NUCLEOTIDE SEQUENCE [LARGE SCALE GENOMIC DNA]</scope>
    <source>
        <strain evidence="2">cv. Yunnan</strain>
    </source>
</reference>